<feature type="region of interest" description="Disordered" evidence="1">
    <location>
        <begin position="245"/>
        <end position="377"/>
    </location>
</feature>
<accession>A0AAW0S7G1</accession>
<evidence type="ECO:0000256" key="1">
    <source>
        <dbReference type="SAM" id="MobiDB-lite"/>
    </source>
</evidence>
<organism evidence="3 4">
    <name type="scientific">Beauveria asiatica</name>
    <dbReference type="NCBI Taxonomy" id="1069075"/>
    <lineage>
        <taxon>Eukaryota</taxon>
        <taxon>Fungi</taxon>
        <taxon>Dikarya</taxon>
        <taxon>Ascomycota</taxon>
        <taxon>Pezizomycotina</taxon>
        <taxon>Sordariomycetes</taxon>
        <taxon>Hypocreomycetidae</taxon>
        <taxon>Hypocreales</taxon>
        <taxon>Cordycipitaceae</taxon>
        <taxon>Beauveria</taxon>
    </lineage>
</organism>
<feature type="compositionally biased region" description="Pro residues" evidence="1">
    <location>
        <begin position="306"/>
        <end position="319"/>
    </location>
</feature>
<proteinExistence type="predicted"/>
<feature type="compositionally biased region" description="Pro residues" evidence="1">
    <location>
        <begin position="286"/>
        <end position="298"/>
    </location>
</feature>
<feature type="signal peptide" evidence="2">
    <location>
        <begin position="1"/>
        <end position="28"/>
    </location>
</feature>
<feature type="compositionally biased region" description="Pro residues" evidence="1">
    <location>
        <begin position="257"/>
        <end position="277"/>
    </location>
</feature>
<feature type="compositionally biased region" description="Low complexity" evidence="1">
    <location>
        <begin position="320"/>
        <end position="330"/>
    </location>
</feature>
<gene>
    <name evidence="3" type="ORF">G3M48_001123</name>
</gene>
<name>A0AAW0S7G1_9HYPO</name>
<comment type="caution">
    <text evidence="3">The sequence shown here is derived from an EMBL/GenBank/DDBJ whole genome shotgun (WGS) entry which is preliminary data.</text>
</comment>
<evidence type="ECO:0000256" key="2">
    <source>
        <dbReference type="SAM" id="SignalP"/>
    </source>
</evidence>
<evidence type="ECO:0000313" key="3">
    <source>
        <dbReference type="EMBL" id="KAK8150548.1"/>
    </source>
</evidence>
<feature type="chain" id="PRO_5043956929" evidence="2">
    <location>
        <begin position="29"/>
        <end position="377"/>
    </location>
</feature>
<dbReference type="AlphaFoldDB" id="A0AAW0S7G1"/>
<protein>
    <submittedName>
        <fullName evidence="3">Uncharacterized protein</fullName>
    </submittedName>
</protein>
<evidence type="ECO:0000313" key="4">
    <source>
        <dbReference type="Proteomes" id="UP001397290"/>
    </source>
</evidence>
<keyword evidence="4" id="KW-1185">Reference proteome</keyword>
<reference evidence="3 4" key="1">
    <citation type="submission" date="2020-02" db="EMBL/GenBank/DDBJ databases">
        <title>Comparative genomics of the hypocrealean fungal genus Beauvera.</title>
        <authorList>
            <person name="Showalter D.N."/>
            <person name="Bushley K.E."/>
            <person name="Rehner S.A."/>
        </authorList>
    </citation>
    <scope>NUCLEOTIDE SEQUENCE [LARGE SCALE GENOMIC DNA]</scope>
    <source>
        <strain evidence="3 4">ARSEF4384</strain>
    </source>
</reference>
<dbReference type="EMBL" id="JAAHCF010000013">
    <property type="protein sequence ID" value="KAK8150548.1"/>
    <property type="molecule type" value="Genomic_DNA"/>
</dbReference>
<dbReference type="Proteomes" id="UP001397290">
    <property type="component" value="Unassembled WGS sequence"/>
</dbReference>
<feature type="compositionally biased region" description="Pro residues" evidence="1">
    <location>
        <begin position="333"/>
        <end position="344"/>
    </location>
</feature>
<keyword evidence="2" id="KW-0732">Signal</keyword>
<sequence length="377" mass="40603">MALPKITGFLWFYLGILLAFGQVLTVHGQGNDGEWELPDEPALAPDGLQIKLDRDLYKKQGSIVYASHLQSEEKLDISDSQLYRIAKDAFMEMRSSATKNGLIEKIPNVMTTLFMNNELIFASSAKGPKDPYDKEDQVVGDLTVCSKANEGKRHKNGGRCGEVMAFHEWYQTHEGSSRLNKDSGAKIVAISMQKNAAGKREPLILAPCGNDKEWGCNVFINGVYALDDAKVAADLDANPKKPAFRYKNMIKDKKLKPAPPKPVKPLPPPNKLTPPPGGESQRPGGSGPPPNKLQPPPGGGSKRPGSGPPPNKLQPPPGSGPSNPGNSGKPPKNRPPTNRPPPSSGPGQDTSNPGGSDKPKPPKNNNRPPKNTKPKRP</sequence>